<dbReference type="InterPro" id="IPR001789">
    <property type="entry name" value="Sig_transdc_resp-reg_receiver"/>
</dbReference>
<dbReference type="SUPFAM" id="SSF52172">
    <property type="entry name" value="CheY-like"/>
    <property type="match status" value="1"/>
</dbReference>
<proteinExistence type="predicted"/>
<dbReference type="Gene3D" id="3.40.50.2300">
    <property type="match status" value="1"/>
</dbReference>
<feature type="domain" description="Response regulatory" evidence="2">
    <location>
        <begin position="3"/>
        <end position="117"/>
    </location>
</feature>
<evidence type="ECO:0000259" key="3">
    <source>
        <dbReference type="PROSITE" id="PS50930"/>
    </source>
</evidence>
<dbReference type="PROSITE" id="PS50930">
    <property type="entry name" value="HTH_LYTTR"/>
    <property type="match status" value="1"/>
</dbReference>
<dbReference type="SMART" id="SM00448">
    <property type="entry name" value="REC"/>
    <property type="match status" value="1"/>
</dbReference>
<keyword evidence="1" id="KW-0597">Phosphoprotein</keyword>
<dbReference type="PANTHER" id="PTHR37299">
    <property type="entry name" value="TRANSCRIPTIONAL REGULATOR-RELATED"/>
    <property type="match status" value="1"/>
</dbReference>
<organism evidence="4 5">
    <name type="scientific">Kordia antarctica</name>
    <dbReference type="NCBI Taxonomy" id="1218801"/>
    <lineage>
        <taxon>Bacteria</taxon>
        <taxon>Pseudomonadati</taxon>
        <taxon>Bacteroidota</taxon>
        <taxon>Flavobacteriia</taxon>
        <taxon>Flavobacteriales</taxon>
        <taxon>Flavobacteriaceae</taxon>
        <taxon>Kordia</taxon>
    </lineage>
</organism>
<protein>
    <submittedName>
        <fullName evidence="4">Transcriptional regulatory protein YehT</fullName>
    </submittedName>
</protein>
<dbReference type="RefSeq" id="WP_160129352.1">
    <property type="nucleotide sequence ID" value="NZ_CP019288.1"/>
</dbReference>
<dbReference type="Proteomes" id="UP000464657">
    <property type="component" value="Chromosome"/>
</dbReference>
<sequence>MINAIIIEDEKSSMEYLQSILKRNHPNITILGWATNVDDAVKMIEAETPDILFMDIELLDGSGFDVLDRLKGNMTFEVIFTTGFLDYKERAMDYFAFYYLNKPIQEDEIKKVLDMYVLKRSAFDIKKYQAFKNQIKAKNQVLTIIINKEYVPIKISDILYCEASGSYTFVHTVQGDQFLSAKNLKRIESFIEDDSFFRVHRSVLVNAKHVKGVTINGAVRMSNDAEILISVRNRKKVLSMFESYKGTT</sequence>
<dbReference type="Gene3D" id="2.40.50.1020">
    <property type="entry name" value="LytTr DNA-binding domain"/>
    <property type="match status" value="1"/>
</dbReference>
<dbReference type="InterPro" id="IPR046947">
    <property type="entry name" value="LytR-like"/>
</dbReference>
<reference evidence="4 5" key="1">
    <citation type="journal article" date="2013" name="Int. J. Syst. Evol. Microbiol.">
        <title>Kordia antarctica sp. nov., isolated from Antarctic seawater.</title>
        <authorList>
            <person name="Baek K."/>
            <person name="Choi A."/>
            <person name="Kang I."/>
            <person name="Lee K."/>
            <person name="Cho J.C."/>
        </authorList>
    </citation>
    <scope>NUCLEOTIDE SEQUENCE [LARGE SCALE GENOMIC DNA]</scope>
    <source>
        <strain evidence="4 5">IMCC3317</strain>
    </source>
</reference>
<dbReference type="PANTHER" id="PTHR37299:SF1">
    <property type="entry name" value="STAGE 0 SPORULATION PROTEIN A HOMOLOG"/>
    <property type="match status" value="1"/>
</dbReference>
<dbReference type="KEGG" id="kan:IMCC3317_20290"/>
<feature type="modified residue" description="4-aspartylphosphate" evidence="1">
    <location>
        <position position="55"/>
    </location>
</feature>
<name>A0A7L4ZKC3_9FLAO</name>
<feature type="domain" description="HTH LytTR-type" evidence="3">
    <location>
        <begin position="142"/>
        <end position="243"/>
    </location>
</feature>
<evidence type="ECO:0000313" key="5">
    <source>
        <dbReference type="Proteomes" id="UP000464657"/>
    </source>
</evidence>
<gene>
    <name evidence="4" type="primary">yehT_4</name>
    <name evidence="4" type="ORF">IMCC3317_20290</name>
</gene>
<evidence type="ECO:0000313" key="4">
    <source>
        <dbReference type="EMBL" id="QHI36666.1"/>
    </source>
</evidence>
<dbReference type="AlphaFoldDB" id="A0A7L4ZKC3"/>
<dbReference type="PROSITE" id="PS50110">
    <property type="entry name" value="RESPONSE_REGULATORY"/>
    <property type="match status" value="1"/>
</dbReference>
<dbReference type="GO" id="GO:0003677">
    <property type="term" value="F:DNA binding"/>
    <property type="evidence" value="ECO:0007669"/>
    <property type="project" value="InterPro"/>
</dbReference>
<accession>A0A7L4ZKC3</accession>
<keyword evidence="5" id="KW-1185">Reference proteome</keyword>
<evidence type="ECO:0000256" key="1">
    <source>
        <dbReference type="PROSITE-ProRule" id="PRU00169"/>
    </source>
</evidence>
<dbReference type="SMART" id="SM00850">
    <property type="entry name" value="LytTR"/>
    <property type="match status" value="1"/>
</dbReference>
<dbReference type="Pfam" id="PF04397">
    <property type="entry name" value="LytTR"/>
    <property type="match status" value="1"/>
</dbReference>
<dbReference type="GO" id="GO:0000156">
    <property type="term" value="F:phosphorelay response regulator activity"/>
    <property type="evidence" value="ECO:0007669"/>
    <property type="project" value="InterPro"/>
</dbReference>
<dbReference type="InterPro" id="IPR011006">
    <property type="entry name" value="CheY-like_superfamily"/>
</dbReference>
<dbReference type="OrthoDB" id="1159183at2"/>
<evidence type="ECO:0000259" key="2">
    <source>
        <dbReference type="PROSITE" id="PS50110"/>
    </source>
</evidence>
<dbReference type="EMBL" id="CP019288">
    <property type="protein sequence ID" value="QHI36666.1"/>
    <property type="molecule type" value="Genomic_DNA"/>
</dbReference>
<dbReference type="Pfam" id="PF00072">
    <property type="entry name" value="Response_reg"/>
    <property type="match status" value="1"/>
</dbReference>
<dbReference type="InterPro" id="IPR007492">
    <property type="entry name" value="LytTR_DNA-bd_dom"/>
</dbReference>